<keyword evidence="2" id="KW-0378">Hydrolase</keyword>
<keyword evidence="1 2" id="KW-0443">Lipid metabolism</keyword>
<sequence>MEAPKPKIFNILTIDGGGIRGLYAAKALEQIERQYGPLINSFNLICGTSTGGLIALGLSLGLSAQQLANFYSKRGDKIFPRKHWLTRGYGFARQAFFNGYSSKKLRREVIAIFGEELTMSDCKVPTCIFSYNISKGEPIVFKSPHQHADYVRDGNLPIVDVAMATASAPTFFRNHHIDHDHLPDTLCTDGGVWCNNPSLAGLLEARTHFVGNGKPFDSIRVLSISTAPKPSGKQRKGGGLLRWKGDMMGAAIQGQSFFANRFLNNLNDNPESGVSYRRIAPKNLSIEQQKLLEMDLASPKALNQLARLGTDCGQHFVTQQAAWLSSVFQ</sequence>
<evidence type="ECO:0000313" key="4">
    <source>
        <dbReference type="EMBL" id="SEQ60264.1"/>
    </source>
</evidence>
<dbReference type="NCBIfam" id="NF041079">
    <property type="entry name" value="CBASS_lipase"/>
    <property type="match status" value="1"/>
</dbReference>
<dbReference type="Pfam" id="PF01734">
    <property type="entry name" value="Patatin"/>
    <property type="match status" value="1"/>
</dbReference>
<dbReference type="STRING" id="478744.SAMN05444359_112112"/>
<dbReference type="InParanoid" id="A0A1H9HDA1"/>
<feature type="short sequence motif" description="DGA/G" evidence="2">
    <location>
        <begin position="189"/>
        <end position="191"/>
    </location>
</feature>
<dbReference type="InterPro" id="IPR047156">
    <property type="entry name" value="Teg/CotR/CapV-like"/>
</dbReference>
<dbReference type="RefSeq" id="WP_090168871.1">
    <property type="nucleotide sequence ID" value="NZ_FOFB01000012.1"/>
</dbReference>
<dbReference type="GO" id="GO:0016042">
    <property type="term" value="P:lipid catabolic process"/>
    <property type="evidence" value="ECO:0007669"/>
    <property type="project" value="UniProtKB-UniRule"/>
</dbReference>
<organism evidence="4 5">
    <name type="scientific">Neolewinella agarilytica</name>
    <dbReference type="NCBI Taxonomy" id="478744"/>
    <lineage>
        <taxon>Bacteria</taxon>
        <taxon>Pseudomonadati</taxon>
        <taxon>Bacteroidota</taxon>
        <taxon>Saprospiria</taxon>
        <taxon>Saprospirales</taxon>
        <taxon>Lewinellaceae</taxon>
        <taxon>Neolewinella</taxon>
    </lineage>
</organism>
<feature type="domain" description="PNPLA" evidence="3">
    <location>
        <begin position="12"/>
        <end position="202"/>
    </location>
</feature>
<feature type="active site" description="Nucleophile" evidence="2">
    <location>
        <position position="49"/>
    </location>
</feature>
<reference evidence="5" key="1">
    <citation type="submission" date="2016-10" db="EMBL/GenBank/DDBJ databases">
        <authorList>
            <person name="Varghese N."/>
            <person name="Submissions S."/>
        </authorList>
    </citation>
    <scope>NUCLEOTIDE SEQUENCE [LARGE SCALE GENOMIC DNA]</scope>
    <source>
        <strain evidence="5">DSM 24740</strain>
    </source>
</reference>
<dbReference type="EMBL" id="FOFB01000012">
    <property type="protein sequence ID" value="SEQ60264.1"/>
    <property type="molecule type" value="Genomic_DNA"/>
</dbReference>
<dbReference type="Gene3D" id="3.40.1090.10">
    <property type="entry name" value="Cytosolic phospholipase A2 catalytic domain"/>
    <property type="match status" value="1"/>
</dbReference>
<feature type="short sequence motif" description="GXSXG" evidence="2">
    <location>
        <begin position="47"/>
        <end position="51"/>
    </location>
</feature>
<dbReference type="GO" id="GO:0016787">
    <property type="term" value="F:hydrolase activity"/>
    <property type="evidence" value="ECO:0007669"/>
    <property type="project" value="UniProtKB-UniRule"/>
</dbReference>
<dbReference type="CDD" id="cd07199">
    <property type="entry name" value="Pat17_PNPLA8_PNPLA9_like"/>
    <property type="match status" value="1"/>
</dbReference>
<keyword evidence="2" id="KW-0442">Lipid degradation</keyword>
<feature type="short sequence motif" description="GXGXXG" evidence="2">
    <location>
        <begin position="16"/>
        <end position="21"/>
    </location>
</feature>
<evidence type="ECO:0000259" key="3">
    <source>
        <dbReference type="PROSITE" id="PS51635"/>
    </source>
</evidence>
<keyword evidence="5" id="KW-1185">Reference proteome</keyword>
<dbReference type="PROSITE" id="PS51635">
    <property type="entry name" value="PNPLA"/>
    <property type="match status" value="1"/>
</dbReference>
<evidence type="ECO:0000256" key="2">
    <source>
        <dbReference type="PROSITE-ProRule" id="PRU01161"/>
    </source>
</evidence>
<dbReference type="InterPro" id="IPR002641">
    <property type="entry name" value="PNPLA_dom"/>
</dbReference>
<dbReference type="PANTHER" id="PTHR24138">
    <property type="entry name" value="INTRACELLLAR PHOSPHOLIPASE A FAMILY"/>
    <property type="match status" value="1"/>
</dbReference>
<dbReference type="Proteomes" id="UP000199021">
    <property type="component" value="Unassembled WGS sequence"/>
</dbReference>
<dbReference type="InterPro" id="IPR016035">
    <property type="entry name" value="Acyl_Trfase/lysoPLipase"/>
</dbReference>
<dbReference type="PANTHER" id="PTHR24138:SF10">
    <property type="entry name" value="PHOSPHOLIPASE A2"/>
    <property type="match status" value="1"/>
</dbReference>
<protein>
    <submittedName>
        <fullName evidence="4">Patatin-like phospholipase</fullName>
    </submittedName>
</protein>
<dbReference type="OrthoDB" id="9807112at2"/>
<evidence type="ECO:0000256" key="1">
    <source>
        <dbReference type="ARBA" id="ARBA00023098"/>
    </source>
</evidence>
<dbReference type="SUPFAM" id="SSF52151">
    <property type="entry name" value="FabD/lysophospholipase-like"/>
    <property type="match status" value="1"/>
</dbReference>
<evidence type="ECO:0000313" key="5">
    <source>
        <dbReference type="Proteomes" id="UP000199021"/>
    </source>
</evidence>
<gene>
    <name evidence="4" type="ORF">SAMN05444359_112112</name>
</gene>
<proteinExistence type="predicted"/>
<feature type="active site" description="Proton acceptor" evidence="2">
    <location>
        <position position="189"/>
    </location>
</feature>
<name>A0A1H9HDA1_9BACT</name>
<dbReference type="AlphaFoldDB" id="A0A1H9HDA1"/>
<accession>A0A1H9HDA1</accession>